<dbReference type="Pfam" id="PF00531">
    <property type="entry name" value="Death"/>
    <property type="match status" value="1"/>
</dbReference>
<keyword evidence="4" id="KW-0732">Signal</keyword>
<dbReference type="InterPro" id="IPR000488">
    <property type="entry name" value="Death_dom"/>
</dbReference>
<evidence type="ECO:0000256" key="3">
    <source>
        <dbReference type="ARBA" id="ARBA00022703"/>
    </source>
</evidence>
<dbReference type="GO" id="GO:0009986">
    <property type="term" value="C:cell surface"/>
    <property type="evidence" value="ECO:0007669"/>
    <property type="project" value="TreeGrafter"/>
</dbReference>
<dbReference type="PRINTS" id="PR01956">
    <property type="entry name" value="TNFACTORR10"/>
</dbReference>
<feature type="repeat" description="TNFR-Cys" evidence="11">
    <location>
        <begin position="133"/>
        <end position="173"/>
    </location>
</feature>
<evidence type="ECO:0000256" key="12">
    <source>
        <dbReference type="SAM" id="MobiDB-lite"/>
    </source>
</evidence>
<evidence type="ECO:0000256" key="10">
    <source>
        <dbReference type="ARBA" id="ARBA00023180"/>
    </source>
</evidence>
<evidence type="ECO:0000256" key="11">
    <source>
        <dbReference type="PROSITE-ProRule" id="PRU00206"/>
    </source>
</evidence>
<feature type="disulfide bond" evidence="11">
    <location>
        <begin position="114"/>
        <end position="132"/>
    </location>
</feature>
<dbReference type="InterPro" id="IPR034024">
    <property type="entry name" value="TNFRSF10_N"/>
</dbReference>
<evidence type="ECO:0000259" key="13">
    <source>
        <dbReference type="PROSITE" id="PS50017"/>
    </source>
</evidence>
<dbReference type="PROSITE" id="PS50017">
    <property type="entry name" value="DEATH_DOMAIN"/>
    <property type="match status" value="1"/>
</dbReference>
<dbReference type="GO" id="GO:0043065">
    <property type="term" value="P:positive regulation of apoptotic process"/>
    <property type="evidence" value="ECO:0007669"/>
    <property type="project" value="TreeGrafter"/>
</dbReference>
<feature type="compositionally biased region" description="Polar residues" evidence="12">
    <location>
        <begin position="1"/>
        <end position="17"/>
    </location>
</feature>
<feature type="region of interest" description="Disordered" evidence="12">
    <location>
        <begin position="239"/>
        <end position="309"/>
    </location>
</feature>
<dbReference type="OrthoDB" id="9417953at2759"/>
<reference evidence="15" key="1">
    <citation type="submission" date="2025-08" db="UniProtKB">
        <authorList>
            <consortium name="Ensembl"/>
        </authorList>
    </citation>
    <scope>IDENTIFICATION</scope>
</reference>
<dbReference type="Proteomes" id="UP000694398">
    <property type="component" value="Unassembled WGS sequence"/>
</dbReference>
<dbReference type="PROSITE" id="PS50050">
    <property type="entry name" value="TNFR_NGFR_2"/>
    <property type="match status" value="2"/>
</dbReference>
<feature type="region of interest" description="Disordered" evidence="12">
    <location>
        <begin position="1"/>
        <end position="32"/>
    </location>
</feature>
<evidence type="ECO:0000256" key="4">
    <source>
        <dbReference type="ARBA" id="ARBA00022729"/>
    </source>
</evidence>
<dbReference type="PANTHER" id="PTHR46330:SF1">
    <property type="entry name" value="TUMOR NECROSIS FACTOR RECEPTOR SUPERFAMILY MEMBER 10B"/>
    <property type="match status" value="1"/>
</dbReference>
<feature type="domain" description="TNFR-Cys" evidence="14">
    <location>
        <begin position="133"/>
        <end position="173"/>
    </location>
</feature>
<dbReference type="CDD" id="cd08315">
    <property type="entry name" value="Death_TRAILR_DR4_DR5"/>
    <property type="match status" value="1"/>
</dbReference>
<evidence type="ECO:0000256" key="2">
    <source>
        <dbReference type="ARBA" id="ARBA00022692"/>
    </source>
</evidence>
<dbReference type="SMART" id="SM00208">
    <property type="entry name" value="TNFR"/>
    <property type="match status" value="2"/>
</dbReference>
<dbReference type="InterPro" id="IPR020465">
    <property type="entry name" value="TNFR_10"/>
</dbReference>
<dbReference type="SMART" id="SM00005">
    <property type="entry name" value="DEATH"/>
    <property type="match status" value="1"/>
</dbReference>
<keyword evidence="7" id="KW-0472">Membrane</keyword>
<dbReference type="Gene3D" id="2.10.50.10">
    <property type="entry name" value="Tumor Necrosis Factor Receptor, subunit A, domain 2"/>
    <property type="match status" value="3"/>
</dbReference>
<proteinExistence type="predicted"/>
<dbReference type="Gene3D" id="1.10.533.10">
    <property type="entry name" value="Death Domain, Fas"/>
    <property type="match status" value="1"/>
</dbReference>
<dbReference type="GeneTree" id="ENSGT00940000162957"/>
<evidence type="ECO:0000256" key="5">
    <source>
        <dbReference type="ARBA" id="ARBA00022737"/>
    </source>
</evidence>
<dbReference type="CDD" id="cd10580">
    <property type="entry name" value="TNFRSF10"/>
    <property type="match status" value="1"/>
</dbReference>
<dbReference type="InterPro" id="IPR001368">
    <property type="entry name" value="TNFR/NGFR_Cys_rich_reg"/>
</dbReference>
<dbReference type="Pfam" id="PF00020">
    <property type="entry name" value="TNFR_c6"/>
    <property type="match status" value="2"/>
</dbReference>
<feature type="domain" description="TNFR-Cys" evidence="14">
    <location>
        <begin position="91"/>
        <end position="132"/>
    </location>
</feature>
<evidence type="ECO:0000313" key="15">
    <source>
        <dbReference type="Ensembl" id="ENSCLAP00000020281.1"/>
    </source>
</evidence>
<dbReference type="GO" id="GO:0036462">
    <property type="term" value="P:TRAIL-activated apoptotic signaling pathway"/>
    <property type="evidence" value="ECO:0007669"/>
    <property type="project" value="TreeGrafter"/>
</dbReference>
<evidence type="ECO:0000256" key="1">
    <source>
        <dbReference type="ARBA" id="ARBA00004479"/>
    </source>
</evidence>
<dbReference type="InterPro" id="IPR052491">
    <property type="entry name" value="TNFRSF10"/>
</dbReference>
<gene>
    <name evidence="15" type="primary">LOC102016969</name>
</gene>
<dbReference type="GO" id="GO:0045569">
    <property type="term" value="F:TRAIL binding"/>
    <property type="evidence" value="ECO:0007669"/>
    <property type="project" value="InterPro"/>
</dbReference>
<dbReference type="PROSITE" id="PS00652">
    <property type="entry name" value="TNFR_NGFR_1"/>
    <property type="match status" value="1"/>
</dbReference>
<dbReference type="SUPFAM" id="SSF57586">
    <property type="entry name" value="TNF receptor-like"/>
    <property type="match status" value="3"/>
</dbReference>
<feature type="domain" description="Death" evidence="13">
    <location>
        <begin position="369"/>
        <end position="435"/>
    </location>
</feature>
<comment type="subcellular location">
    <subcellularLocation>
        <location evidence="1">Membrane</location>
        <topology evidence="1">Single-pass type I membrane protein</topology>
    </subcellularLocation>
</comment>
<name>A0A8C2VYE1_CHILA</name>
<dbReference type="OMA" id="ENQQYPH"/>
<protein>
    <submittedName>
        <fullName evidence="15">Tumor necrosis factor receptor superfamily member 10B</fullName>
    </submittedName>
</protein>
<evidence type="ECO:0000313" key="16">
    <source>
        <dbReference type="Proteomes" id="UP000694398"/>
    </source>
</evidence>
<feature type="disulfide bond" evidence="11">
    <location>
        <begin position="111"/>
        <end position="124"/>
    </location>
</feature>
<comment type="caution">
    <text evidence="11">Lacks conserved residue(s) required for the propagation of feature annotation.</text>
</comment>
<keyword evidence="8 11" id="KW-1015">Disulfide bond</keyword>
<sequence length="455" mass="50592">MLLFPLQTSRTPRSSSPVALAAPARDARAGRTPAPGLSVTRILRVVFLLIVVAQQVVPSEAHEPVALLQWEPSELCPAGSYLSQNSRRCEECEDGVDYTSYPNQLPSCISCRACAQDEYQRYPCNRTNNAVCYCKEGTFREEGSPEFCRKCRTSCPDGKVMASPCTPWSDLKCVDEESDSTLPTAVTVTIAFLTLVLAVLVWKCGWWRRLPDCRNILSRLPGIQALVRCLKSRPPREELLREAPTSSSERPCSLPGSGQDSEHMSGILIKPSGPPRRSEAQDNDHNEALSETVSPPSPISEPERQQYKEVAGVSEQCPGEADCLLQRPAEAGRSPVRRKRLVPVKDVEPITALRKILNYATEVVHFNTWDPFMRELGLTPNEIHVARSCNPKEPLYEMLQKWLSKTGHSASINTLLDALEKVGDKLAREKIENHAVKSGNFIYQEHEADSVESLE</sequence>
<evidence type="ECO:0000256" key="9">
    <source>
        <dbReference type="ARBA" id="ARBA00023170"/>
    </source>
</evidence>
<feature type="disulfide bond" evidence="11">
    <location>
        <begin position="155"/>
        <end position="173"/>
    </location>
</feature>
<keyword evidence="9" id="KW-0675">Receptor</keyword>
<keyword evidence="10" id="KW-0325">Glycoprotein</keyword>
<evidence type="ECO:0000256" key="8">
    <source>
        <dbReference type="ARBA" id="ARBA00023157"/>
    </source>
</evidence>
<dbReference type="FunFam" id="2.10.50.10:FF:000016">
    <property type="entry name" value="Tumor necrosis factor receptor superfamily member 10B"/>
    <property type="match status" value="1"/>
</dbReference>
<keyword evidence="3" id="KW-0053">Apoptosis</keyword>
<keyword evidence="16" id="KW-1185">Reference proteome</keyword>
<keyword evidence="2" id="KW-0812">Transmembrane</keyword>
<dbReference type="AlphaFoldDB" id="A0A8C2VYE1"/>
<dbReference type="GeneID" id="102016969"/>
<dbReference type="Ensembl" id="ENSCLAT00000020477.1">
    <property type="protein sequence ID" value="ENSCLAP00000020281.1"/>
    <property type="gene ID" value="ENSCLAG00000013896.1"/>
</dbReference>
<reference evidence="15" key="2">
    <citation type="submission" date="2025-09" db="UniProtKB">
        <authorList>
            <consortium name="Ensembl"/>
        </authorList>
    </citation>
    <scope>IDENTIFICATION</scope>
</reference>
<keyword evidence="5" id="KW-0677">Repeat</keyword>
<dbReference type="FunFam" id="2.10.50.10:FF:000004">
    <property type="entry name" value="Tumor necrosis factor receptor superfamily member 6"/>
    <property type="match status" value="1"/>
</dbReference>
<organism evidence="15 16">
    <name type="scientific">Chinchilla lanigera</name>
    <name type="common">Long-tailed chinchilla</name>
    <name type="synonym">Chinchilla villidera</name>
    <dbReference type="NCBI Taxonomy" id="34839"/>
    <lineage>
        <taxon>Eukaryota</taxon>
        <taxon>Metazoa</taxon>
        <taxon>Chordata</taxon>
        <taxon>Craniata</taxon>
        <taxon>Vertebrata</taxon>
        <taxon>Euteleostomi</taxon>
        <taxon>Mammalia</taxon>
        <taxon>Eutheria</taxon>
        <taxon>Euarchontoglires</taxon>
        <taxon>Glires</taxon>
        <taxon>Rodentia</taxon>
        <taxon>Hystricomorpha</taxon>
        <taxon>Chinchillidae</taxon>
        <taxon>Chinchilla</taxon>
    </lineage>
</organism>
<dbReference type="InterPro" id="IPR011029">
    <property type="entry name" value="DEATH-like_dom_sf"/>
</dbReference>
<evidence type="ECO:0000256" key="6">
    <source>
        <dbReference type="ARBA" id="ARBA00022989"/>
    </source>
</evidence>
<evidence type="ECO:0000259" key="14">
    <source>
        <dbReference type="PROSITE" id="PS50050"/>
    </source>
</evidence>
<feature type="compositionally biased region" description="Low complexity" evidence="12">
    <location>
        <begin position="19"/>
        <end position="32"/>
    </location>
</feature>
<accession>A0A8C2VYE1</accession>
<dbReference type="SUPFAM" id="SSF47986">
    <property type="entry name" value="DEATH domain"/>
    <property type="match status" value="1"/>
</dbReference>
<dbReference type="GO" id="GO:0004888">
    <property type="term" value="F:transmembrane signaling receptor activity"/>
    <property type="evidence" value="ECO:0007669"/>
    <property type="project" value="UniProtKB-ARBA"/>
</dbReference>
<dbReference type="PANTHER" id="PTHR46330">
    <property type="entry name" value="TUMOR NECROSIS FACTOR RECEPTOR SUPERFAMILY MEMBER 10B"/>
    <property type="match status" value="1"/>
</dbReference>
<dbReference type="GO" id="GO:0005886">
    <property type="term" value="C:plasma membrane"/>
    <property type="evidence" value="ECO:0007669"/>
    <property type="project" value="TreeGrafter"/>
</dbReference>
<feature type="repeat" description="TNFR-Cys" evidence="11">
    <location>
        <begin position="91"/>
        <end position="132"/>
    </location>
</feature>
<dbReference type="InterPro" id="IPR034029">
    <property type="entry name" value="TNFRSF10A/B_death"/>
</dbReference>
<keyword evidence="6" id="KW-1133">Transmembrane helix</keyword>
<evidence type="ECO:0000256" key="7">
    <source>
        <dbReference type="ARBA" id="ARBA00023136"/>
    </source>
</evidence>
<feature type="compositionally biased region" description="Basic and acidic residues" evidence="12">
    <location>
        <begin position="276"/>
        <end position="288"/>
    </location>
</feature>
<dbReference type="RefSeq" id="XP_013369411.1">
    <property type="nucleotide sequence ID" value="XM_013513957.1"/>
</dbReference>